<name>A0A6J5MBB5_9CAUD</name>
<protein>
    <submittedName>
        <fullName evidence="1">Uncharacterized protein</fullName>
    </submittedName>
</protein>
<evidence type="ECO:0000313" key="2">
    <source>
        <dbReference type="EMBL" id="CAB4162875.1"/>
    </source>
</evidence>
<proteinExistence type="predicted"/>
<dbReference type="EMBL" id="LR796737">
    <property type="protein sequence ID" value="CAB4162875.1"/>
    <property type="molecule type" value="Genomic_DNA"/>
</dbReference>
<sequence>MFKSDTDNILLKRFTIAKKLEYFIEESIYYRTHSDSMEVSSRKVLWQLSDSDGRAEVK</sequence>
<reference evidence="1" key="1">
    <citation type="submission" date="2020-04" db="EMBL/GenBank/DDBJ databases">
        <authorList>
            <person name="Chiriac C."/>
            <person name="Salcher M."/>
            <person name="Ghai R."/>
            <person name="Kavagutti S V."/>
        </authorList>
    </citation>
    <scope>NUCLEOTIDE SEQUENCE</scope>
</reference>
<gene>
    <name evidence="1" type="ORF">UFOVP436_160</name>
    <name evidence="2" type="ORF">UFOVP784_160</name>
</gene>
<dbReference type="EMBL" id="LR796418">
    <property type="protein sequence ID" value="CAB4143501.1"/>
    <property type="molecule type" value="Genomic_DNA"/>
</dbReference>
<accession>A0A6J5MBB5</accession>
<organism evidence="1">
    <name type="scientific">uncultured Caudovirales phage</name>
    <dbReference type="NCBI Taxonomy" id="2100421"/>
    <lineage>
        <taxon>Viruses</taxon>
        <taxon>Duplodnaviria</taxon>
        <taxon>Heunggongvirae</taxon>
        <taxon>Uroviricota</taxon>
        <taxon>Caudoviricetes</taxon>
        <taxon>Peduoviridae</taxon>
        <taxon>Maltschvirus</taxon>
        <taxon>Maltschvirus maltsch</taxon>
    </lineage>
</organism>
<evidence type="ECO:0000313" key="1">
    <source>
        <dbReference type="EMBL" id="CAB4143501.1"/>
    </source>
</evidence>